<keyword evidence="3" id="KW-0175">Coiled coil</keyword>
<sequence length="266" mass="29513">MNNEIGRLLLVLALAGTSACATKKDVDRLETGLASVRGQQAAIESRLEALESAVTAALEEQRSLSLQTRGDIRQQLDDMERQLVEIQELLGQSQIVLQNLRTRIDQRQESDAEFMEAVQDDEPSGAADTLPAAGPPSGGGGGVRDLYAAAIEQFRRGAYNTARAGFQELLETYPADELAPDAQYYLAETYREEEEARRAIREYRRVVELYPNSRTAPTALYKAGLLQVGQGNRDEACQFFQRILAGYPRSDESRLARDQVDRLGCR</sequence>
<dbReference type="HAMAP" id="MF_02066">
    <property type="entry name" value="CpoB"/>
    <property type="match status" value="1"/>
</dbReference>
<evidence type="ECO:0000313" key="7">
    <source>
        <dbReference type="Proteomes" id="UP000702544"/>
    </source>
</evidence>
<gene>
    <name evidence="6" type="primary">ybgF</name>
    <name evidence="6" type="ORF">GWO12_02170</name>
</gene>
<dbReference type="InterPro" id="IPR019734">
    <property type="entry name" value="TPR_rpt"/>
</dbReference>
<accession>A0AAE4Z7J6</accession>
<feature type="repeat" description="TPR" evidence="2">
    <location>
        <begin position="180"/>
        <end position="213"/>
    </location>
</feature>
<evidence type="ECO:0000256" key="2">
    <source>
        <dbReference type="PROSITE-ProRule" id="PRU00339"/>
    </source>
</evidence>
<comment type="caution">
    <text evidence="6">The sequence shown here is derived from an EMBL/GenBank/DDBJ whole genome shotgun (WGS) entry which is preliminary data.</text>
</comment>
<feature type="domain" description="Outer membrane lipoprotein BamD-like" evidence="5">
    <location>
        <begin position="144"/>
        <end position="250"/>
    </location>
</feature>
<proteinExistence type="inferred from homology"/>
<evidence type="ECO:0000256" key="3">
    <source>
        <dbReference type="SAM" id="Coils"/>
    </source>
</evidence>
<dbReference type="SMART" id="SM00028">
    <property type="entry name" value="TPR"/>
    <property type="match status" value="3"/>
</dbReference>
<dbReference type="EMBL" id="JAACAK010000017">
    <property type="protein sequence ID" value="NIR73912.1"/>
    <property type="molecule type" value="Genomic_DNA"/>
</dbReference>
<dbReference type="GO" id="GO:0051301">
    <property type="term" value="P:cell division"/>
    <property type="evidence" value="ECO:0007669"/>
    <property type="project" value="InterPro"/>
</dbReference>
<evidence type="ECO:0000256" key="1">
    <source>
        <dbReference type="ARBA" id="ARBA00022729"/>
    </source>
</evidence>
<dbReference type="Pfam" id="PF13525">
    <property type="entry name" value="YfiO"/>
    <property type="match status" value="1"/>
</dbReference>
<dbReference type="InterPro" id="IPR034706">
    <property type="entry name" value="CpoB"/>
</dbReference>
<dbReference type="InterPro" id="IPR011990">
    <property type="entry name" value="TPR-like_helical_dom_sf"/>
</dbReference>
<dbReference type="PROSITE" id="PS51257">
    <property type="entry name" value="PROKAR_LIPOPROTEIN"/>
    <property type="match status" value="1"/>
</dbReference>
<dbReference type="AlphaFoldDB" id="A0AAE4Z7J6"/>
<dbReference type="InterPro" id="IPR039565">
    <property type="entry name" value="BamD-like"/>
</dbReference>
<protein>
    <submittedName>
        <fullName evidence="6">Tol-pal system protein YbgF</fullName>
    </submittedName>
</protein>
<keyword evidence="1" id="KW-0732">Signal</keyword>
<feature type="coiled-coil region" evidence="3">
    <location>
        <begin position="40"/>
        <end position="89"/>
    </location>
</feature>
<dbReference type="SUPFAM" id="SSF48452">
    <property type="entry name" value="TPR-like"/>
    <property type="match status" value="1"/>
</dbReference>
<name>A0AAE4Z7J6_9BACT</name>
<evidence type="ECO:0000256" key="4">
    <source>
        <dbReference type="SAM" id="MobiDB-lite"/>
    </source>
</evidence>
<evidence type="ECO:0000313" key="6">
    <source>
        <dbReference type="EMBL" id="NIR73912.1"/>
    </source>
</evidence>
<dbReference type="InterPro" id="IPR014162">
    <property type="entry name" value="CpoB_C"/>
</dbReference>
<feature type="region of interest" description="Disordered" evidence="4">
    <location>
        <begin position="119"/>
        <end position="141"/>
    </location>
</feature>
<dbReference type="Proteomes" id="UP000702544">
    <property type="component" value="Unassembled WGS sequence"/>
</dbReference>
<evidence type="ECO:0000259" key="5">
    <source>
        <dbReference type="Pfam" id="PF13525"/>
    </source>
</evidence>
<keyword evidence="2" id="KW-0802">TPR repeat</keyword>
<feature type="repeat" description="TPR" evidence="2">
    <location>
        <begin position="217"/>
        <end position="250"/>
    </location>
</feature>
<dbReference type="PROSITE" id="PS50005">
    <property type="entry name" value="TPR"/>
    <property type="match status" value="2"/>
</dbReference>
<reference evidence="6 7" key="1">
    <citation type="submission" date="2020-01" db="EMBL/GenBank/DDBJ databases">
        <title>Genomes assembled from Gulf of Kutch pelagic sediment metagenomes.</title>
        <authorList>
            <person name="Chandrashekar M."/>
            <person name="Mahajan M.S."/>
            <person name="Dave K.J."/>
            <person name="Vatsa P."/>
            <person name="Nathani N.M."/>
        </authorList>
    </citation>
    <scope>NUCLEOTIDE SEQUENCE [LARGE SCALE GENOMIC DNA]</scope>
    <source>
        <strain evidence="6">KS3-K002</strain>
    </source>
</reference>
<dbReference type="NCBIfam" id="TIGR02795">
    <property type="entry name" value="tol_pal_ybgF"/>
    <property type="match status" value="1"/>
</dbReference>
<dbReference type="Gene3D" id="1.25.40.10">
    <property type="entry name" value="Tetratricopeptide repeat domain"/>
    <property type="match status" value="1"/>
</dbReference>
<organism evidence="6 7">
    <name type="scientific">Candidatus Kutchimonas denitrificans</name>
    <dbReference type="NCBI Taxonomy" id="3056748"/>
    <lineage>
        <taxon>Bacteria</taxon>
        <taxon>Pseudomonadati</taxon>
        <taxon>Gemmatimonadota</taxon>
        <taxon>Gemmatimonadia</taxon>
        <taxon>Candidatus Palauibacterales</taxon>
        <taxon>Candidatus Palauibacteraceae</taxon>
        <taxon>Candidatus Kutchimonas</taxon>
    </lineage>
</organism>